<dbReference type="InterPro" id="IPR023772">
    <property type="entry name" value="DNA-bd_HTH_TetR-type_CS"/>
</dbReference>
<dbReference type="RefSeq" id="WP_098510977.1">
    <property type="nucleotide sequence ID" value="NZ_JBIAKZ010000022.1"/>
</dbReference>
<gene>
    <name evidence="6" type="ORF">ATK36_2008</name>
</gene>
<dbReference type="InterPro" id="IPR001647">
    <property type="entry name" value="HTH_TetR"/>
</dbReference>
<accession>A0A2A9F9A7</accession>
<dbReference type="Pfam" id="PF17754">
    <property type="entry name" value="TetR_C_14"/>
    <property type="match status" value="1"/>
</dbReference>
<reference evidence="6 7" key="1">
    <citation type="submission" date="2017-10" db="EMBL/GenBank/DDBJ databases">
        <title>Sequencing the genomes of 1000 actinobacteria strains.</title>
        <authorList>
            <person name="Klenk H.-P."/>
        </authorList>
    </citation>
    <scope>NUCLEOTIDE SEQUENCE [LARGE SCALE GENOMIC DNA]</scope>
    <source>
        <strain evidence="6 7">DSM 46092</strain>
    </source>
</reference>
<evidence type="ECO:0000256" key="4">
    <source>
        <dbReference type="PROSITE-ProRule" id="PRU00335"/>
    </source>
</evidence>
<dbReference type="Proteomes" id="UP000243542">
    <property type="component" value="Unassembled WGS sequence"/>
</dbReference>
<dbReference type="InterPro" id="IPR050109">
    <property type="entry name" value="HTH-type_TetR-like_transc_reg"/>
</dbReference>
<dbReference type="GO" id="GO:0000976">
    <property type="term" value="F:transcription cis-regulatory region binding"/>
    <property type="evidence" value="ECO:0007669"/>
    <property type="project" value="TreeGrafter"/>
</dbReference>
<dbReference type="Gene3D" id="1.10.357.10">
    <property type="entry name" value="Tetracycline Repressor, domain 2"/>
    <property type="match status" value="1"/>
</dbReference>
<dbReference type="AlphaFoldDB" id="A0A2A9F9A7"/>
<dbReference type="InterPro" id="IPR041347">
    <property type="entry name" value="MftR_C"/>
</dbReference>
<evidence type="ECO:0000256" key="2">
    <source>
        <dbReference type="ARBA" id="ARBA00023125"/>
    </source>
</evidence>
<dbReference type="PANTHER" id="PTHR30055">
    <property type="entry name" value="HTH-TYPE TRANSCRIPTIONAL REGULATOR RUTR"/>
    <property type="match status" value="1"/>
</dbReference>
<protein>
    <submittedName>
        <fullName evidence="6">TetR family transcriptional regulator</fullName>
    </submittedName>
</protein>
<feature type="DNA-binding region" description="H-T-H motif" evidence="4">
    <location>
        <begin position="32"/>
        <end position="51"/>
    </location>
</feature>
<dbReference type="Gene3D" id="1.10.10.60">
    <property type="entry name" value="Homeodomain-like"/>
    <property type="match status" value="1"/>
</dbReference>
<name>A0A2A9F9A7_9PSEU</name>
<dbReference type="InterPro" id="IPR009057">
    <property type="entry name" value="Homeodomain-like_sf"/>
</dbReference>
<dbReference type="PROSITE" id="PS50977">
    <property type="entry name" value="HTH_TETR_2"/>
    <property type="match status" value="1"/>
</dbReference>
<dbReference type="PRINTS" id="PR00455">
    <property type="entry name" value="HTHTETR"/>
</dbReference>
<dbReference type="SUPFAM" id="SSF46689">
    <property type="entry name" value="Homeodomain-like"/>
    <property type="match status" value="1"/>
</dbReference>
<keyword evidence="7" id="KW-1185">Reference proteome</keyword>
<feature type="domain" description="HTH tetR-type" evidence="5">
    <location>
        <begin position="9"/>
        <end position="69"/>
    </location>
</feature>
<comment type="caution">
    <text evidence="6">The sequence shown here is derived from an EMBL/GenBank/DDBJ whole genome shotgun (WGS) entry which is preliminary data.</text>
</comment>
<keyword evidence="3" id="KW-0804">Transcription</keyword>
<dbReference type="PANTHER" id="PTHR30055:SF234">
    <property type="entry name" value="HTH-TYPE TRANSCRIPTIONAL REGULATOR BETI"/>
    <property type="match status" value="1"/>
</dbReference>
<evidence type="ECO:0000256" key="1">
    <source>
        <dbReference type="ARBA" id="ARBA00023015"/>
    </source>
</evidence>
<dbReference type="GO" id="GO:0003700">
    <property type="term" value="F:DNA-binding transcription factor activity"/>
    <property type="evidence" value="ECO:0007669"/>
    <property type="project" value="TreeGrafter"/>
</dbReference>
<dbReference type="Pfam" id="PF00440">
    <property type="entry name" value="TetR_N"/>
    <property type="match status" value="1"/>
</dbReference>
<keyword evidence="2 4" id="KW-0238">DNA-binding</keyword>
<evidence type="ECO:0000313" key="7">
    <source>
        <dbReference type="Proteomes" id="UP000243542"/>
    </source>
</evidence>
<keyword evidence="1" id="KW-0805">Transcription regulation</keyword>
<organism evidence="6 7">
    <name type="scientific">Amycolatopsis sulphurea</name>
    <dbReference type="NCBI Taxonomy" id="76022"/>
    <lineage>
        <taxon>Bacteria</taxon>
        <taxon>Bacillati</taxon>
        <taxon>Actinomycetota</taxon>
        <taxon>Actinomycetes</taxon>
        <taxon>Pseudonocardiales</taxon>
        <taxon>Pseudonocardiaceae</taxon>
        <taxon>Amycolatopsis</taxon>
    </lineage>
</organism>
<dbReference type="EMBL" id="PDJK01000002">
    <property type="protein sequence ID" value="PFG46999.1"/>
    <property type="molecule type" value="Genomic_DNA"/>
</dbReference>
<sequence length="205" mass="22291">MSLREVKKDRTRAMIADAAFALFGRKGFTATSVEEIAAAAEVGARTVYRHFPTKEALVLGGFTKMFEAAQAALHACPEGTEVPELLRVVLESDLRMHAENPAHLQAAAEVIGQVRSVQAQFVYIRVVHERELRQAIAARIGGPDAPFIAELAVAHASAVFTLAFREWSESDGRIDLRDTTEKGLELLRAGKVPLPAPLSRAPAPR</sequence>
<evidence type="ECO:0000259" key="5">
    <source>
        <dbReference type="PROSITE" id="PS50977"/>
    </source>
</evidence>
<evidence type="ECO:0000256" key="3">
    <source>
        <dbReference type="ARBA" id="ARBA00023163"/>
    </source>
</evidence>
<proteinExistence type="predicted"/>
<evidence type="ECO:0000313" key="6">
    <source>
        <dbReference type="EMBL" id="PFG46999.1"/>
    </source>
</evidence>
<dbReference type="PROSITE" id="PS01081">
    <property type="entry name" value="HTH_TETR_1"/>
    <property type="match status" value="1"/>
</dbReference>